<evidence type="ECO:0000313" key="4">
    <source>
        <dbReference type="Proteomes" id="UP001232148"/>
    </source>
</evidence>
<comment type="caution">
    <text evidence="3">The sequence shown here is derived from an EMBL/GenBank/DDBJ whole genome shotgun (WGS) entry which is preliminary data.</text>
</comment>
<dbReference type="InterPro" id="IPR027417">
    <property type="entry name" value="P-loop_NTPase"/>
</dbReference>
<proteinExistence type="predicted"/>
<name>A0AAD9M1X9_9PEZI</name>
<gene>
    <name evidence="3" type="ORF">LX32DRAFT_495553</name>
</gene>
<feature type="domain" description="Nephrocystin 3-like N-terminal" evidence="2">
    <location>
        <begin position="61"/>
        <end position="238"/>
    </location>
</feature>
<dbReference type="PANTHER" id="PTHR10039:SF5">
    <property type="entry name" value="NACHT DOMAIN-CONTAINING PROTEIN"/>
    <property type="match status" value="1"/>
</dbReference>
<accession>A0AAD9M1X9</accession>
<dbReference type="PANTHER" id="PTHR10039">
    <property type="entry name" value="AMELOGENIN"/>
    <property type="match status" value="1"/>
</dbReference>
<evidence type="ECO:0000256" key="1">
    <source>
        <dbReference type="ARBA" id="ARBA00022737"/>
    </source>
</evidence>
<protein>
    <recommendedName>
        <fullName evidence="2">Nephrocystin 3-like N-terminal domain-containing protein</fullName>
    </recommendedName>
</protein>
<dbReference type="SUPFAM" id="SSF52540">
    <property type="entry name" value="P-loop containing nucleoside triphosphate hydrolases"/>
    <property type="match status" value="1"/>
</dbReference>
<dbReference type="Proteomes" id="UP001232148">
    <property type="component" value="Unassembled WGS sequence"/>
</dbReference>
<feature type="non-terminal residue" evidence="3">
    <location>
        <position position="474"/>
    </location>
</feature>
<evidence type="ECO:0000313" key="3">
    <source>
        <dbReference type="EMBL" id="KAK2028992.1"/>
    </source>
</evidence>
<dbReference type="AlphaFoldDB" id="A0AAD9M1X9"/>
<keyword evidence="4" id="KW-1185">Reference proteome</keyword>
<keyword evidence="1" id="KW-0677">Repeat</keyword>
<dbReference type="Gene3D" id="3.40.50.300">
    <property type="entry name" value="P-loop containing nucleotide triphosphate hydrolases"/>
    <property type="match status" value="1"/>
</dbReference>
<dbReference type="EMBL" id="MU842870">
    <property type="protein sequence ID" value="KAK2028992.1"/>
    <property type="molecule type" value="Genomic_DNA"/>
</dbReference>
<dbReference type="Pfam" id="PF24883">
    <property type="entry name" value="NPHP3_N"/>
    <property type="match status" value="1"/>
</dbReference>
<organism evidence="3 4">
    <name type="scientific">Colletotrichum zoysiae</name>
    <dbReference type="NCBI Taxonomy" id="1216348"/>
    <lineage>
        <taxon>Eukaryota</taxon>
        <taxon>Fungi</taxon>
        <taxon>Dikarya</taxon>
        <taxon>Ascomycota</taxon>
        <taxon>Pezizomycotina</taxon>
        <taxon>Sordariomycetes</taxon>
        <taxon>Hypocreomycetidae</taxon>
        <taxon>Glomerellales</taxon>
        <taxon>Glomerellaceae</taxon>
        <taxon>Colletotrichum</taxon>
        <taxon>Colletotrichum graminicola species complex</taxon>
    </lineage>
</organism>
<evidence type="ECO:0000259" key="2">
    <source>
        <dbReference type="Pfam" id="PF24883"/>
    </source>
</evidence>
<sequence>MDRQAAAVQSFGSTEAHNALVGNQFSGQTIITFQGRFDCLRSLAFREINARRHDILPAHPETCDWLFDTLEFRQWMDPACLKDHNGVFWIKGKPGAGKSTLMKHAFQYFQQPAVLSDYLLISYFFNARGETLEKTPLGLLRSIVHQILLTDSAMYKHFRPFYLTASVNKEWQWRQSELQEFIRWALTQQHLSKPFLLFIDALDECNESDVRDVVKFLELLSTYASRANVLLKICLSSRHYPSITMYRVVELTVENSGDHKGDISRYIDDTLRVSDADMKSEIRRKADGIFLWVVIAVSLLNKAYDEGQVEAMRTTLEKVPADLEKMFSAILRKDMSNAAETVRMLQWVLFSLRPLTPQELFAAVVGIALPADDLIRRRITNSSKGLIEIRKGNADSEQSTDTLQGLADAQEENTDSVQFIHLSVRDFLFRYKRLQILDANLGSEPFATIHGRLWDRCWSSIQEAVTTSTYEEQV</sequence>
<reference evidence="3" key="1">
    <citation type="submission" date="2021-06" db="EMBL/GenBank/DDBJ databases">
        <title>Comparative genomics, transcriptomics and evolutionary studies reveal genomic signatures of adaptation to plant cell wall in hemibiotrophic fungi.</title>
        <authorList>
            <consortium name="DOE Joint Genome Institute"/>
            <person name="Baroncelli R."/>
            <person name="Diaz J.F."/>
            <person name="Benocci T."/>
            <person name="Peng M."/>
            <person name="Battaglia E."/>
            <person name="Haridas S."/>
            <person name="Andreopoulos W."/>
            <person name="Labutti K."/>
            <person name="Pangilinan J."/>
            <person name="Floch G.L."/>
            <person name="Makela M.R."/>
            <person name="Henrissat B."/>
            <person name="Grigoriev I.V."/>
            <person name="Crouch J.A."/>
            <person name="De Vries R.P."/>
            <person name="Sukno S.A."/>
            <person name="Thon M.R."/>
        </authorList>
    </citation>
    <scope>NUCLEOTIDE SEQUENCE</scope>
    <source>
        <strain evidence="3">MAFF235873</strain>
    </source>
</reference>
<dbReference type="InterPro" id="IPR056884">
    <property type="entry name" value="NPHP3-like_N"/>
</dbReference>